<feature type="domain" description="Ubiquitin-like" evidence="2">
    <location>
        <begin position="958"/>
        <end position="1027"/>
    </location>
</feature>
<feature type="domain" description="Ubiquitin-like" evidence="2">
    <location>
        <begin position="242"/>
        <end position="311"/>
    </location>
</feature>
<feature type="domain" description="Ubiquitin-like" evidence="2">
    <location>
        <begin position="672"/>
        <end position="741"/>
    </location>
</feature>
<dbReference type="SMART" id="SM00213">
    <property type="entry name" value="UBQ"/>
    <property type="match status" value="14"/>
</dbReference>
<dbReference type="InterPro" id="IPR029071">
    <property type="entry name" value="Ubiquitin-like_domsf"/>
</dbReference>
<feature type="compositionally biased region" description="Polar residues" evidence="1">
    <location>
        <begin position="497"/>
        <end position="514"/>
    </location>
</feature>
<evidence type="ECO:0000313" key="3">
    <source>
        <dbReference type="EMBL" id="VEU41767.1"/>
    </source>
</evidence>
<dbReference type="AlphaFoldDB" id="A0A448ZI87"/>
<dbReference type="PANTHER" id="PTHR10666">
    <property type="entry name" value="UBIQUITIN"/>
    <property type="match status" value="1"/>
</dbReference>
<name>A0A448ZI87_9STRA</name>
<feature type="domain" description="Ubiquitin-like" evidence="2">
    <location>
        <begin position="385"/>
        <end position="454"/>
    </location>
</feature>
<feature type="domain" description="Ubiquitin-like" evidence="2">
    <location>
        <begin position="97"/>
        <end position="168"/>
    </location>
</feature>
<dbReference type="OrthoDB" id="45868at2759"/>
<dbReference type="CDD" id="cd17039">
    <property type="entry name" value="Ubl_ubiquitin_like"/>
    <property type="match status" value="12"/>
</dbReference>
<dbReference type="Gene3D" id="3.10.20.90">
    <property type="entry name" value="Phosphatidylinositol 3-kinase Catalytic Subunit, Chain A, domain 1"/>
    <property type="match status" value="14"/>
</dbReference>
<feature type="region of interest" description="Disordered" evidence="1">
    <location>
        <begin position="1"/>
        <end position="24"/>
    </location>
</feature>
<feature type="domain" description="Ubiquitin-like" evidence="2">
    <location>
        <begin position="457"/>
        <end position="525"/>
    </location>
</feature>
<dbReference type="EMBL" id="CAACVS010000384">
    <property type="protein sequence ID" value="VEU41767.1"/>
    <property type="molecule type" value="Genomic_DNA"/>
</dbReference>
<feature type="domain" description="Ubiquitin-like" evidence="2">
    <location>
        <begin position="1030"/>
        <end position="1100"/>
    </location>
</feature>
<dbReference type="Proteomes" id="UP000291116">
    <property type="component" value="Unassembled WGS sequence"/>
</dbReference>
<evidence type="ECO:0000313" key="4">
    <source>
        <dbReference type="Proteomes" id="UP000291116"/>
    </source>
</evidence>
<feature type="domain" description="Ubiquitin-like" evidence="2">
    <location>
        <begin position="744"/>
        <end position="812"/>
    </location>
</feature>
<organism evidence="3 4">
    <name type="scientific">Pseudo-nitzschia multistriata</name>
    <dbReference type="NCBI Taxonomy" id="183589"/>
    <lineage>
        <taxon>Eukaryota</taxon>
        <taxon>Sar</taxon>
        <taxon>Stramenopiles</taxon>
        <taxon>Ochrophyta</taxon>
        <taxon>Bacillariophyta</taxon>
        <taxon>Bacillariophyceae</taxon>
        <taxon>Bacillariophycidae</taxon>
        <taxon>Bacillariales</taxon>
        <taxon>Bacillariaceae</taxon>
        <taxon>Pseudo-nitzschia</taxon>
    </lineage>
</organism>
<feature type="region of interest" description="Disordered" evidence="1">
    <location>
        <begin position="496"/>
        <end position="520"/>
    </location>
</feature>
<dbReference type="InterPro" id="IPR000626">
    <property type="entry name" value="Ubiquitin-like_dom"/>
</dbReference>
<feature type="domain" description="Ubiquitin-like" evidence="2">
    <location>
        <begin position="171"/>
        <end position="239"/>
    </location>
</feature>
<sequence length="1169" mass="133399">MNDSKYMKPVGERTSRGKTTAEAKGLEWTKNVPVTKEYEFVRRDDSHMAKNETGFLEIGKADPTYAYDVGGTWKLLYRKPDEKPIGPGIKPKNEQPMKIFVRSWNDEIFPLDNVKPQDSIDEIRFRLEEEHCIPREQQRLRLGSGQPLVKDRKSLEEYGIKDEDILDLEPMSITVRLLGGQTVHLEVEPQDAIKDIKWLVGNKLDIPIDDCILLFKDKSLPETSTLDENDIHHGDVIDLQQMEIYVIDLDGQKLEYLVSPSDTIESIKNVLEEDTGLKREDQRLCFQDNLLKNDKMTLKDAGIKHQDTLALEPMQVTVRSTTGGTVDLLVEPDQNIEDIKWLVEQNLNIPIEDQHLSVRGCSIPHNTSLRENNIYHGDVIDLLPTKIYVIDLDGQQWTYPVNLEDTVKSIKDRLSYDTRINRKNQRLSFKGKLLEKDMSTLRNNGIQNEDALHLEPMQIKVIAPDGDVYELVVSPDDTIQEIKELVQEQLGVPVEDQTPTFRGNPLPENSTLEENNIDHGDSIDLQPTVIHVIDLDRKKWSYSVNLGLDNIRSLKNQLKIDTGVIPKLQRLVFNGNLLKNDKSSLKNAGIKHEDILRLEPMQITVRTNDGRIVDLAVDPDDTIESIKKQVEEYLSIPIEYQLPEFHGSLLNDNSTLEENGIYHGDVIDLGPMEIYVIDLNDLNWTYMVDPFVMVSSIKSKVERDIKVSRKHQRLSFQGRLLENDEITLKDVGIRHRDTLKLEPMRIKVIAPDESITDLAVDPNDTILDVKDQIQDKLGIPIEDQLPVFGESPLCDKSTLEENGICHGDAIDLKPMEIYVIDLDGNKRTYIVEPTDTVNSVKMKLEDETGVKRKEQRLSFQGKVLKKGKRTLKDAGIRHKDTLRLENVNIIVRAPDGRTVNLLVDPDNTVEDIKEKVQNQLRIPIEDQRPTFKDSLLPDNSTLADNNIGHGDVVDLQPMEIYVIDMDGRQHTYTVDLSDFIKDVKDRVADGTGVKPRQQRLFFEETLLDDDRNTLQNAGIKHQDTLRLEPFEISVRFPLGEKTIVIQVDPETTTANDLKRIIQDREGIAPGDQTLSFGGQKLEKPNPLGDFDVKHGDIIDLRLPPPPKIKKSYLTPEWKEKQKDRYGNLKVTTYKLDYNGEPGDSLVAEVNVDSSDFKFQSPQLKSQMKF</sequence>
<proteinExistence type="predicted"/>
<evidence type="ECO:0000256" key="1">
    <source>
        <dbReference type="SAM" id="MobiDB-lite"/>
    </source>
</evidence>
<feature type="compositionally biased region" description="Basic and acidic residues" evidence="1">
    <location>
        <begin position="10"/>
        <end position="24"/>
    </location>
</feature>
<feature type="domain" description="Ubiquitin-like" evidence="2">
    <location>
        <begin position="815"/>
        <end position="884"/>
    </location>
</feature>
<feature type="domain" description="Ubiquitin-like" evidence="2">
    <location>
        <begin position="314"/>
        <end position="383"/>
    </location>
</feature>
<gene>
    <name evidence="3" type="ORF">PSNMU_V1.4_AUG-EV-PASAV3_0087040</name>
</gene>
<keyword evidence="4" id="KW-1185">Reference proteome</keyword>
<protein>
    <recommendedName>
        <fullName evidence="2">Ubiquitin-like domain-containing protein</fullName>
    </recommendedName>
</protein>
<dbReference type="Pfam" id="PF00240">
    <property type="entry name" value="ubiquitin"/>
    <property type="match status" value="14"/>
</dbReference>
<feature type="domain" description="Ubiquitin-like" evidence="2">
    <location>
        <begin position="601"/>
        <end position="669"/>
    </location>
</feature>
<dbReference type="SUPFAM" id="SSF54236">
    <property type="entry name" value="Ubiquitin-like"/>
    <property type="match status" value="14"/>
</dbReference>
<dbReference type="InterPro" id="IPR050158">
    <property type="entry name" value="Ubiquitin_ubiquitin-like"/>
</dbReference>
<feature type="domain" description="Ubiquitin-like" evidence="2">
    <location>
        <begin position="887"/>
        <end position="955"/>
    </location>
</feature>
<feature type="domain" description="Ubiquitin-like" evidence="2">
    <location>
        <begin position="549"/>
        <end position="598"/>
    </location>
</feature>
<evidence type="ECO:0000259" key="2">
    <source>
        <dbReference type="PROSITE" id="PS50053"/>
    </source>
</evidence>
<accession>A0A448ZI87</accession>
<reference evidence="3 4" key="1">
    <citation type="submission" date="2019-01" db="EMBL/GenBank/DDBJ databases">
        <authorList>
            <person name="Ferrante I. M."/>
        </authorList>
    </citation>
    <scope>NUCLEOTIDE SEQUENCE [LARGE SCALE GENOMIC DNA]</scope>
    <source>
        <strain evidence="3 4">B856</strain>
    </source>
</reference>
<dbReference type="PROSITE" id="PS50053">
    <property type="entry name" value="UBIQUITIN_2"/>
    <property type="match status" value="14"/>
</dbReference>